<name>A0ABR8NVT9_9GAMM</name>
<dbReference type="Pfam" id="PF12048">
    <property type="entry name" value="DUF3530"/>
    <property type="match status" value="1"/>
</dbReference>
<dbReference type="RefSeq" id="WP_191593107.1">
    <property type="nucleotide sequence ID" value="NZ_JACYFC010000001.1"/>
</dbReference>
<dbReference type="GO" id="GO:0016787">
    <property type="term" value="F:hydrolase activity"/>
    <property type="evidence" value="ECO:0007669"/>
    <property type="project" value="UniProtKB-KW"/>
</dbReference>
<dbReference type="Proteomes" id="UP000604161">
    <property type="component" value="Unassembled WGS sequence"/>
</dbReference>
<gene>
    <name evidence="2" type="ORF">IF202_01535</name>
</gene>
<dbReference type="EMBL" id="JACYFC010000001">
    <property type="protein sequence ID" value="MBD5769720.1"/>
    <property type="molecule type" value="Genomic_DNA"/>
</dbReference>
<keyword evidence="1" id="KW-0732">Signal</keyword>
<proteinExistence type="predicted"/>
<protein>
    <submittedName>
        <fullName evidence="2">Alpha/beta hydrolase family protein</fullName>
    </submittedName>
</protein>
<reference evidence="2 3" key="1">
    <citation type="submission" date="2020-09" db="EMBL/GenBank/DDBJ databases">
        <title>Marinomonas sp. nov., isolated from the cysticercosis algae of Qingdao, China.</title>
        <authorList>
            <person name="Sun X."/>
        </authorList>
    </citation>
    <scope>NUCLEOTIDE SEQUENCE [LARGE SCALE GENOMIC DNA]</scope>
    <source>
        <strain evidence="2 3">SM2066</strain>
    </source>
</reference>
<evidence type="ECO:0000313" key="3">
    <source>
        <dbReference type="Proteomes" id="UP000604161"/>
    </source>
</evidence>
<evidence type="ECO:0000313" key="2">
    <source>
        <dbReference type="EMBL" id="MBD5769720.1"/>
    </source>
</evidence>
<keyword evidence="3" id="KW-1185">Reference proteome</keyword>
<dbReference type="InterPro" id="IPR029058">
    <property type="entry name" value="AB_hydrolase_fold"/>
</dbReference>
<comment type="caution">
    <text evidence="2">The sequence shown here is derived from an EMBL/GenBank/DDBJ whole genome shotgun (WGS) entry which is preliminary data.</text>
</comment>
<organism evidence="2 3">
    <name type="scientific">Marinomonas colpomeniae</name>
    <dbReference type="NCBI Taxonomy" id="2774408"/>
    <lineage>
        <taxon>Bacteria</taxon>
        <taxon>Pseudomonadati</taxon>
        <taxon>Pseudomonadota</taxon>
        <taxon>Gammaproteobacteria</taxon>
        <taxon>Oceanospirillales</taxon>
        <taxon>Oceanospirillaceae</taxon>
        <taxon>Marinomonas</taxon>
    </lineage>
</organism>
<sequence>MKKNTALFNILITFMLLSTCTLSFAEDSAPESEVAGDSTAIQNTTSEDNNSVDKVYIIPTPQASRISALENSLKIRRLTHQINILEANEEPFLTLYQPSLTSSTQGCTIILHSDNEHPDWPDAVAPLRNSLPKHSWCTISIEVPDITKRAEPVSTLIETKEESGPQILELPNQEMVFARIIATMNKAQNDGVEKFTFLGYKTGAAYALNFLANNQTTAEALMLIDIETPSTITNYNLAQQIRKVPQPILDYYVNSNAGSNQFATWRKQAANQRTEAIGDFIQLDSVPDRVTGKKSKQLLVQRVRGFLKQNTSQIDQRKTLPSVKKGLFYESP</sequence>
<evidence type="ECO:0000256" key="1">
    <source>
        <dbReference type="SAM" id="SignalP"/>
    </source>
</evidence>
<keyword evidence="2" id="KW-0378">Hydrolase</keyword>
<feature type="chain" id="PRO_5045760751" evidence="1">
    <location>
        <begin position="26"/>
        <end position="332"/>
    </location>
</feature>
<accession>A0ABR8NVT9</accession>
<dbReference type="InterPro" id="IPR022529">
    <property type="entry name" value="DUF3530"/>
</dbReference>
<dbReference type="Gene3D" id="3.40.50.1820">
    <property type="entry name" value="alpha/beta hydrolase"/>
    <property type="match status" value="1"/>
</dbReference>
<feature type="signal peptide" evidence="1">
    <location>
        <begin position="1"/>
        <end position="25"/>
    </location>
</feature>